<organism evidence="7 8">
    <name type="scientific">Mucilaginibacter aquatilis</name>
    <dbReference type="NCBI Taxonomy" id="1517760"/>
    <lineage>
        <taxon>Bacteria</taxon>
        <taxon>Pseudomonadati</taxon>
        <taxon>Bacteroidota</taxon>
        <taxon>Sphingobacteriia</taxon>
        <taxon>Sphingobacteriales</taxon>
        <taxon>Sphingobacteriaceae</taxon>
        <taxon>Mucilaginibacter</taxon>
    </lineage>
</organism>
<keyword evidence="2" id="KW-0479">Metal-binding</keyword>
<evidence type="ECO:0000256" key="2">
    <source>
        <dbReference type="ARBA" id="ARBA00022723"/>
    </source>
</evidence>
<dbReference type="AlphaFoldDB" id="A0A6I4IQP9"/>
<reference evidence="7 8" key="1">
    <citation type="submission" date="2019-12" db="EMBL/GenBank/DDBJ databases">
        <title>Mucilaginibacter sp. HME9299 genome sequencing and assembly.</title>
        <authorList>
            <person name="Kang H."/>
            <person name="Kim H."/>
            <person name="Joh K."/>
        </authorList>
    </citation>
    <scope>NUCLEOTIDE SEQUENCE [LARGE SCALE GENOMIC DNA]</scope>
    <source>
        <strain evidence="7 8">HME9299</strain>
    </source>
</reference>
<dbReference type="PANTHER" id="PTHR33146:SF26">
    <property type="entry name" value="ENDONUCLEASE 4"/>
    <property type="match status" value="1"/>
</dbReference>
<evidence type="ECO:0000313" key="7">
    <source>
        <dbReference type="EMBL" id="MVN91524.1"/>
    </source>
</evidence>
<keyword evidence="1" id="KW-0540">Nuclease</keyword>
<keyword evidence="4" id="KW-0378">Hydrolase</keyword>
<dbReference type="Gene3D" id="1.10.575.10">
    <property type="entry name" value="P1 Nuclease"/>
    <property type="match status" value="1"/>
</dbReference>
<accession>A0A6I4IQP9</accession>
<dbReference type="GO" id="GO:0003676">
    <property type="term" value="F:nucleic acid binding"/>
    <property type="evidence" value="ECO:0007669"/>
    <property type="project" value="InterPro"/>
</dbReference>
<dbReference type="GO" id="GO:0006308">
    <property type="term" value="P:DNA catabolic process"/>
    <property type="evidence" value="ECO:0007669"/>
    <property type="project" value="InterPro"/>
</dbReference>
<comment type="caution">
    <text evidence="7">The sequence shown here is derived from an EMBL/GenBank/DDBJ whole genome shotgun (WGS) entry which is preliminary data.</text>
</comment>
<dbReference type="GO" id="GO:0004519">
    <property type="term" value="F:endonuclease activity"/>
    <property type="evidence" value="ECO:0007669"/>
    <property type="project" value="UniProtKB-KW"/>
</dbReference>
<keyword evidence="5" id="KW-1015">Disulfide bond</keyword>
<proteinExistence type="predicted"/>
<dbReference type="RefSeq" id="WP_157541806.1">
    <property type="nucleotide sequence ID" value="NZ_WQLA01000003.1"/>
</dbReference>
<name>A0A6I4IQP9_9SPHI</name>
<dbReference type="GO" id="GO:0046872">
    <property type="term" value="F:metal ion binding"/>
    <property type="evidence" value="ECO:0007669"/>
    <property type="project" value="UniProtKB-KW"/>
</dbReference>
<evidence type="ECO:0000256" key="3">
    <source>
        <dbReference type="ARBA" id="ARBA00022759"/>
    </source>
</evidence>
<dbReference type="InterPro" id="IPR003154">
    <property type="entry name" value="S1/P1nuclease"/>
</dbReference>
<dbReference type="CDD" id="cd11010">
    <property type="entry name" value="S1-P1_nuclease"/>
    <property type="match status" value="1"/>
</dbReference>
<dbReference type="GO" id="GO:0016788">
    <property type="term" value="F:hydrolase activity, acting on ester bonds"/>
    <property type="evidence" value="ECO:0007669"/>
    <property type="project" value="InterPro"/>
</dbReference>
<evidence type="ECO:0000256" key="4">
    <source>
        <dbReference type="ARBA" id="ARBA00022801"/>
    </source>
</evidence>
<keyword evidence="6" id="KW-0325">Glycoprotein</keyword>
<protein>
    <recommendedName>
        <fullName evidence="9">S1/P1 Nuclease</fullName>
    </recommendedName>
</protein>
<evidence type="ECO:0000256" key="5">
    <source>
        <dbReference type="ARBA" id="ARBA00023157"/>
    </source>
</evidence>
<dbReference type="EMBL" id="WQLA01000003">
    <property type="protein sequence ID" value="MVN91524.1"/>
    <property type="molecule type" value="Genomic_DNA"/>
</dbReference>
<dbReference type="PANTHER" id="PTHR33146">
    <property type="entry name" value="ENDONUCLEASE 4"/>
    <property type="match status" value="1"/>
</dbReference>
<evidence type="ECO:0000313" key="8">
    <source>
        <dbReference type="Proteomes" id="UP000434850"/>
    </source>
</evidence>
<sequence>MKKYLFIVLALSGAVGLISWGFKGHRAVATIAQRHLTSNTAYVVSAYLGGQPMDAVSTWADENRDPKTAAWHYINLPLGLNREQFVKTVQESEGTVYTAILKMEATLKDPAASVAQKNEALKYLIHFVGDAHQPMHVSRKEDKGGNTIQLRLNGKGTNLHSLWDSKLIDQEGLSQDDMVRTYDKATPAEIKKWQNDSPMEWLWESYQVTSELYANAKPGQTIDDAYYQKYIPVIRKRVDQAGIRLAGELNKLFNNANAPARSDKADKSNMLKNNATKGIAVGPVDINDVAKYIGKTIYVTAKAYSAKDIGSMVLVNLGAAYPDQLLTLALKGDAKALGAQLEGKMITVSGEVIDFKGKPEIIVTKPEQITVK</sequence>
<keyword evidence="3" id="KW-0255">Endonuclease</keyword>
<dbReference type="InterPro" id="IPR008947">
    <property type="entry name" value="PLipase_C/P1_nuclease_dom_sf"/>
</dbReference>
<evidence type="ECO:0000256" key="6">
    <source>
        <dbReference type="ARBA" id="ARBA00023180"/>
    </source>
</evidence>
<dbReference type="Pfam" id="PF02265">
    <property type="entry name" value="S1-P1_nuclease"/>
    <property type="match status" value="1"/>
</dbReference>
<dbReference type="SUPFAM" id="SSF48537">
    <property type="entry name" value="Phospholipase C/P1 nuclease"/>
    <property type="match status" value="1"/>
</dbReference>
<dbReference type="Proteomes" id="UP000434850">
    <property type="component" value="Unassembled WGS sequence"/>
</dbReference>
<evidence type="ECO:0000256" key="1">
    <source>
        <dbReference type="ARBA" id="ARBA00022722"/>
    </source>
</evidence>
<dbReference type="OrthoDB" id="267579at2"/>
<evidence type="ECO:0008006" key="9">
    <source>
        <dbReference type="Google" id="ProtNLM"/>
    </source>
</evidence>
<gene>
    <name evidence="7" type="ORF">GO816_10345</name>
</gene>
<keyword evidence="8" id="KW-1185">Reference proteome</keyword>